<evidence type="ECO:0000313" key="5">
    <source>
        <dbReference type="Proteomes" id="UP000694388"/>
    </source>
</evidence>
<organism evidence="4 5">
    <name type="scientific">Eptatretus burgeri</name>
    <name type="common">Inshore hagfish</name>
    <dbReference type="NCBI Taxonomy" id="7764"/>
    <lineage>
        <taxon>Eukaryota</taxon>
        <taxon>Metazoa</taxon>
        <taxon>Chordata</taxon>
        <taxon>Craniata</taxon>
        <taxon>Vertebrata</taxon>
        <taxon>Cyclostomata</taxon>
        <taxon>Myxini</taxon>
        <taxon>Myxiniformes</taxon>
        <taxon>Myxinidae</taxon>
        <taxon>Eptatretinae</taxon>
        <taxon>Eptatretus</taxon>
    </lineage>
</organism>
<feature type="compositionally biased region" description="Basic and acidic residues" evidence="2">
    <location>
        <begin position="92"/>
        <end position="105"/>
    </location>
</feature>
<dbReference type="Proteomes" id="UP000694388">
    <property type="component" value="Unplaced"/>
</dbReference>
<proteinExistence type="predicted"/>
<protein>
    <recommendedName>
        <fullName evidence="3">RRM domain-containing protein</fullName>
    </recommendedName>
</protein>
<feature type="region of interest" description="Disordered" evidence="2">
    <location>
        <begin position="1"/>
        <end position="46"/>
    </location>
</feature>
<dbReference type="InterPro" id="IPR000504">
    <property type="entry name" value="RRM_dom"/>
</dbReference>
<accession>A0A8C4QQX9</accession>
<name>A0A8C4QQX9_EPTBU</name>
<dbReference type="SUPFAM" id="SSF54928">
    <property type="entry name" value="RNA-binding domain, RBD"/>
    <property type="match status" value="1"/>
</dbReference>
<dbReference type="Pfam" id="PF00076">
    <property type="entry name" value="RRM_1"/>
    <property type="match status" value="1"/>
</dbReference>
<dbReference type="OMA" id="GHHEGNE"/>
<feature type="region of interest" description="Disordered" evidence="2">
    <location>
        <begin position="66"/>
        <end position="105"/>
    </location>
</feature>
<dbReference type="PROSITE" id="PS50102">
    <property type="entry name" value="RRM"/>
    <property type="match status" value="1"/>
</dbReference>
<evidence type="ECO:0000256" key="1">
    <source>
        <dbReference type="PROSITE-ProRule" id="PRU00176"/>
    </source>
</evidence>
<reference evidence="4" key="1">
    <citation type="submission" date="2025-08" db="UniProtKB">
        <authorList>
            <consortium name="Ensembl"/>
        </authorList>
    </citation>
    <scope>IDENTIFICATION</scope>
</reference>
<keyword evidence="1" id="KW-0694">RNA-binding</keyword>
<evidence type="ECO:0000259" key="3">
    <source>
        <dbReference type="PROSITE" id="PS50102"/>
    </source>
</evidence>
<dbReference type="Gene3D" id="3.30.70.330">
    <property type="match status" value="1"/>
</dbReference>
<reference evidence="4" key="2">
    <citation type="submission" date="2025-09" db="UniProtKB">
        <authorList>
            <consortium name="Ensembl"/>
        </authorList>
    </citation>
    <scope>IDENTIFICATION</scope>
</reference>
<dbReference type="Ensembl" id="ENSEBUT00000019558.1">
    <property type="protein sequence ID" value="ENSEBUP00000018982.1"/>
    <property type="gene ID" value="ENSEBUG00000011840.1"/>
</dbReference>
<feature type="compositionally biased region" description="Gly residues" evidence="2">
    <location>
        <begin position="66"/>
        <end position="89"/>
    </location>
</feature>
<dbReference type="InterPro" id="IPR035979">
    <property type="entry name" value="RBD_domain_sf"/>
</dbReference>
<sequence length="191" mass="17815">MRAGGGGGAMGGGGDGGGGGATGAGGGGGAMGGGGGGGATGGGGGATGAGSYGGGGGATGEGGGGGAMGGGGDRGGGGATGAGGGGGTMVAGHHEGNEEPLFREEKPLSRRSRLFVGNLPYNMNEEELRSLFTPFGGVDKVFTCFGRSFGFVHLVSILTILFSKQNFCCGPLIVSPHTRSGNLALNGVLCL</sequence>
<dbReference type="AlphaFoldDB" id="A0A8C4QQX9"/>
<dbReference type="GO" id="GO:0003723">
    <property type="term" value="F:RNA binding"/>
    <property type="evidence" value="ECO:0007669"/>
    <property type="project" value="UniProtKB-UniRule"/>
</dbReference>
<evidence type="ECO:0000256" key="2">
    <source>
        <dbReference type="SAM" id="MobiDB-lite"/>
    </source>
</evidence>
<keyword evidence="5" id="KW-1185">Reference proteome</keyword>
<feature type="domain" description="RRM" evidence="3">
    <location>
        <begin position="112"/>
        <end position="154"/>
    </location>
</feature>
<evidence type="ECO:0000313" key="4">
    <source>
        <dbReference type="Ensembl" id="ENSEBUP00000018982.1"/>
    </source>
</evidence>
<dbReference type="SMART" id="SM00360">
    <property type="entry name" value="RRM"/>
    <property type="match status" value="1"/>
</dbReference>
<dbReference type="InterPro" id="IPR012677">
    <property type="entry name" value="Nucleotide-bd_a/b_plait_sf"/>
</dbReference>